<dbReference type="Gene3D" id="3.30.479.30">
    <property type="entry name" value="Band 7 domain"/>
    <property type="match status" value="1"/>
</dbReference>
<dbReference type="SMART" id="SM00244">
    <property type="entry name" value="PHB"/>
    <property type="match status" value="1"/>
</dbReference>
<dbReference type="InterPro" id="IPR001972">
    <property type="entry name" value="Stomatin_HflK_fam"/>
</dbReference>
<dbReference type="PANTHER" id="PTHR43327">
    <property type="entry name" value="STOMATIN-LIKE PROTEIN 2, MITOCHONDRIAL"/>
    <property type="match status" value="1"/>
</dbReference>
<gene>
    <name evidence="3" type="ORF">SO694_00069022</name>
</gene>
<evidence type="ECO:0000313" key="4">
    <source>
        <dbReference type="Proteomes" id="UP001363151"/>
    </source>
</evidence>
<dbReference type="PRINTS" id="PR00721">
    <property type="entry name" value="STOMATIN"/>
</dbReference>
<dbReference type="InterPro" id="IPR001107">
    <property type="entry name" value="Band_7"/>
</dbReference>
<feature type="signal peptide" evidence="1">
    <location>
        <begin position="1"/>
        <end position="18"/>
    </location>
</feature>
<dbReference type="InterPro" id="IPR050710">
    <property type="entry name" value="Band7/mec-2_domain"/>
</dbReference>
<dbReference type="SUPFAM" id="SSF117892">
    <property type="entry name" value="Band 7/SPFH domain"/>
    <property type="match status" value="1"/>
</dbReference>
<dbReference type="EMBL" id="JBBJCI010000292">
    <property type="protein sequence ID" value="KAK7235490.1"/>
    <property type="molecule type" value="Genomic_DNA"/>
</dbReference>
<dbReference type="PANTHER" id="PTHR43327:SF10">
    <property type="entry name" value="STOMATIN-LIKE PROTEIN 2, MITOCHONDRIAL"/>
    <property type="match status" value="1"/>
</dbReference>
<evidence type="ECO:0000259" key="2">
    <source>
        <dbReference type="SMART" id="SM00244"/>
    </source>
</evidence>
<dbReference type="GO" id="GO:0006508">
    <property type="term" value="P:proteolysis"/>
    <property type="evidence" value="ECO:0007669"/>
    <property type="project" value="UniProtKB-KW"/>
</dbReference>
<feature type="chain" id="PRO_5047524901" evidence="1">
    <location>
        <begin position="19"/>
        <end position="339"/>
    </location>
</feature>
<reference evidence="3 4" key="1">
    <citation type="submission" date="2024-03" db="EMBL/GenBank/DDBJ databases">
        <title>Aureococcus anophagefferens CCMP1851 and Kratosvirus quantuckense: Draft genome of a second virus-susceptible host strain in the model system.</title>
        <authorList>
            <person name="Chase E."/>
            <person name="Truchon A.R."/>
            <person name="Schepens W."/>
            <person name="Wilhelm S.W."/>
        </authorList>
    </citation>
    <scope>NUCLEOTIDE SEQUENCE [LARGE SCALE GENOMIC DNA]</scope>
    <source>
        <strain evidence="3 4">CCMP1851</strain>
    </source>
</reference>
<evidence type="ECO:0000313" key="3">
    <source>
        <dbReference type="EMBL" id="KAK7235490.1"/>
    </source>
</evidence>
<feature type="domain" description="Band 7" evidence="2">
    <location>
        <begin position="52"/>
        <end position="210"/>
    </location>
</feature>
<keyword evidence="4" id="KW-1185">Reference proteome</keyword>
<dbReference type="Pfam" id="PF01145">
    <property type="entry name" value="Band_7"/>
    <property type="match status" value="1"/>
</dbReference>
<keyword evidence="3" id="KW-0645">Protease</keyword>
<dbReference type="InterPro" id="IPR036013">
    <property type="entry name" value="Band_7/SPFH_dom_sf"/>
</dbReference>
<comment type="caution">
    <text evidence="3">The sequence shown here is derived from an EMBL/GenBank/DDBJ whole genome shotgun (WGS) entry which is preliminary data.</text>
</comment>
<dbReference type="CDD" id="cd08829">
    <property type="entry name" value="SPFH_paraslipin"/>
    <property type="match status" value="1"/>
</dbReference>
<proteinExistence type="predicted"/>
<accession>A0ABR1FPY6</accession>
<protein>
    <submittedName>
        <fullName evidence="3">Carboxyl-terminal processing protease</fullName>
    </submittedName>
</protein>
<keyword evidence="1" id="KW-0732">Signal</keyword>
<evidence type="ECO:0000256" key="1">
    <source>
        <dbReference type="SAM" id="SignalP"/>
    </source>
</evidence>
<name>A0ABR1FPY6_AURAN</name>
<dbReference type="GO" id="GO:0008233">
    <property type="term" value="F:peptidase activity"/>
    <property type="evidence" value="ECO:0007669"/>
    <property type="project" value="UniProtKB-KW"/>
</dbReference>
<organism evidence="3 4">
    <name type="scientific">Aureococcus anophagefferens</name>
    <name type="common">Harmful bloom alga</name>
    <dbReference type="NCBI Taxonomy" id="44056"/>
    <lineage>
        <taxon>Eukaryota</taxon>
        <taxon>Sar</taxon>
        <taxon>Stramenopiles</taxon>
        <taxon>Ochrophyta</taxon>
        <taxon>Pelagophyceae</taxon>
        <taxon>Pelagomonadales</taxon>
        <taxon>Pelagomonadaceae</taxon>
        <taxon>Aureococcus</taxon>
    </lineage>
</organism>
<sequence>MRTTPVLLLAICLPGAGAKLPTATAALGDVTLETALSFGIPIAVGAVVTALDSFAMVTQGNAGLVERLGKYDRTLRPGLHLKLPFVERLSCYTSVRERVLDVPAQRCITMDNAPLTADAVVFYRIRDLTQAKYRIDDYAVGLSNLILTQLRSEIGQLSLDQTFTAREKLNQILLREANAVTTNWGIDVVRVEVRDILPSPEIVSAMELQMAAERRKRAVILESEGAKQSVVNAAEASRDAVVLAAEGERRRLEAEAEGMAYALRSVADALGGDSGDGAAAAARLLIDRAQIAANLALATSANAKVVVQGGGGGGRTTDAALYGTTLGLAHDGVEAVPPA</sequence>
<keyword evidence="3" id="KW-0378">Hydrolase</keyword>
<dbReference type="Proteomes" id="UP001363151">
    <property type="component" value="Unassembled WGS sequence"/>
</dbReference>